<evidence type="ECO:0000313" key="1">
    <source>
        <dbReference type="EMBL" id="HJE97867.1"/>
    </source>
</evidence>
<evidence type="ECO:0000313" key="2">
    <source>
        <dbReference type="EMBL" id="KRN87070.1"/>
    </source>
</evidence>
<dbReference type="InterPro" id="IPR036270">
    <property type="entry name" value="UPF0358_sf"/>
</dbReference>
<dbReference type="Proteomes" id="UP000707535">
    <property type="component" value="Unassembled WGS sequence"/>
</dbReference>
<dbReference type="STRING" id="89059.LAC1533_1350"/>
<dbReference type="AlphaFoldDB" id="A0A0R2KC59"/>
<sequence>MKQAVSKKDALAILQESADSIRQLIGNQKYALCLTDCPAFDDVADTRIYGFSCQVQFAVSCGLLTNDEGEQMVTTLENDLEMIKQEAVDRSAQ</sequence>
<dbReference type="KEGG" id="laca:LAC1533_1350"/>
<accession>A0A0R2KC59</accession>
<organism evidence="2 4">
    <name type="scientific">Ligilactobacillus acidipiscis</name>
    <dbReference type="NCBI Taxonomy" id="89059"/>
    <lineage>
        <taxon>Bacteria</taxon>
        <taxon>Bacillati</taxon>
        <taxon>Bacillota</taxon>
        <taxon>Bacilli</taxon>
        <taxon>Lactobacillales</taxon>
        <taxon>Lactobacillaceae</taxon>
        <taxon>Ligilactobacillus</taxon>
    </lineage>
</organism>
<evidence type="ECO:0000313" key="3">
    <source>
        <dbReference type="EMBL" id="SFV40770.1"/>
    </source>
</evidence>
<name>A0A0R2KC59_9LACO</name>
<gene>
    <name evidence="2" type="ORF">IV43_GL002051</name>
    <name evidence="1" type="ORF">K8V00_09620</name>
    <name evidence="3" type="ORF">LAC1533_1350</name>
</gene>
<dbReference type="SUPFAM" id="SSF140404">
    <property type="entry name" value="EF2458-like"/>
    <property type="match status" value="1"/>
</dbReference>
<evidence type="ECO:0000313" key="5">
    <source>
        <dbReference type="Proteomes" id="UP000190935"/>
    </source>
</evidence>
<dbReference type="GeneID" id="95349446"/>
<dbReference type="Proteomes" id="UP000051491">
    <property type="component" value="Unassembled WGS sequence"/>
</dbReference>
<dbReference type="InterPro" id="IPR009983">
    <property type="entry name" value="UPF0358"/>
</dbReference>
<evidence type="ECO:0000313" key="4">
    <source>
        <dbReference type="Proteomes" id="UP000051491"/>
    </source>
</evidence>
<dbReference type="Gene3D" id="1.10.287.750">
    <property type="entry name" value="SO2669-like"/>
    <property type="match status" value="1"/>
</dbReference>
<reference evidence="1" key="4">
    <citation type="journal article" date="2021" name="PeerJ">
        <title>Extensive microbial diversity within the chicken gut microbiome revealed by metagenomics and culture.</title>
        <authorList>
            <person name="Gilroy R."/>
            <person name="Ravi A."/>
            <person name="Getino M."/>
            <person name="Pursley I."/>
            <person name="Horton D.L."/>
            <person name="Alikhan N.F."/>
            <person name="Baker D."/>
            <person name="Gharbi K."/>
            <person name="Hall N."/>
            <person name="Watson M."/>
            <person name="Adriaenssens E.M."/>
            <person name="Foster-Nyarko E."/>
            <person name="Jarju S."/>
            <person name="Secka A."/>
            <person name="Antonio M."/>
            <person name="Oren A."/>
            <person name="Chaudhuri R.R."/>
            <person name="La Ragione R."/>
            <person name="Hildebrand F."/>
            <person name="Pallen M.J."/>
        </authorList>
    </citation>
    <scope>NUCLEOTIDE SEQUENCE</scope>
    <source>
        <strain evidence="1">CHK174-6876</strain>
    </source>
</reference>
<reference evidence="3" key="3">
    <citation type="submission" date="2016-11" db="EMBL/GenBank/DDBJ databases">
        <authorList>
            <person name="Jaros S."/>
            <person name="Januszkiewicz K."/>
            <person name="Wedrychowicz H."/>
        </authorList>
    </citation>
    <scope>NUCLEOTIDE SEQUENCE [LARGE SCALE GENOMIC DNA]</scope>
    <source>
        <strain evidence="3">ACA-DC 1533</strain>
    </source>
</reference>
<dbReference type="EMBL" id="LT630287">
    <property type="protein sequence ID" value="SFV40770.1"/>
    <property type="molecule type" value="Genomic_DNA"/>
</dbReference>
<reference evidence="2 4" key="1">
    <citation type="journal article" date="2015" name="Genome Announc.">
        <title>Expanding the biotechnology potential of lactobacilli through comparative genomics of 213 strains and associated genera.</title>
        <authorList>
            <person name="Sun Z."/>
            <person name="Harris H.M."/>
            <person name="McCann A."/>
            <person name="Guo C."/>
            <person name="Argimon S."/>
            <person name="Zhang W."/>
            <person name="Yang X."/>
            <person name="Jeffery I.B."/>
            <person name="Cooney J.C."/>
            <person name="Kagawa T.F."/>
            <person name="Liu W."/>
            <person name="Song Y."/>
            <person name="Salvetti E."/>
            <person name="Wrobel A."/>
            <person name="Rasinkangas P."/>
            <person name="Parkhill J."/>
            <person name="Rea M.C."/>
            <person name="O'Sullivan O."/>
            <person name="Ritari J."/>
            <person name="Douillard F.P."/>
            <person name="Paul Ross R."/>
            <person name="Yang R."/>
            <person name="Briner A.E."/>
            <person name="Felis G.E."/>
            <person name="de Vos W.M."/>
            <person name="Barrangou R."/>
            <person name="Klaenhammer T.R."/>
            <person name="Caufield P.W."/>
            <person name="Cui Y."/>
            <person name="Zhang H."/>
            <person name="O'Toole P.W."/>
        </authorList>
    </citation>
    <scope>NUCLEOTIDE SEQUENCE [LARGE SCALE GENOMIC DNA]</scope>
    <source>
        <strain evidence="2 4">DSM 15353</strain>
    </source>
</reference>
<dbReference type="PATRIC" id="fig|89059.3.peg.2168"/>
<reference evidence="1" key="5">
    <citation type="submission" date="2021-09" db="EMBL/GenBank/DDBJ databases">
        <authorList>
            <person name="Gilroy R."/>
        </authorList>
    </citation>
    <scope>NUCLEOTIDE SEQUENCE</scope>
    <source>
        <strain evidence="1">CHK174-6876</strain>
    </source>
</reference>
<dbReference type="Proteomes" id="UP000190935">
    <property type="component" value="Chromosome I"/>
</dbReference>
<dbReference type="EMBL" id="DYXG01000094">
    <property type="protein sequence ID" value="HJE97867.1"/>
    <property type="molecule type" value="Genomic_DNA"/>
</dbReference>
<dbReference type="EMBL" id="JQBK01000008">
    <property type="protein sequence ID" value="KRN87070.1"/>
    <property type="molecule type" value="Genomic_DNA"/>
</dbReference>
<proteinExistence type="predicted"/>
<dbReference type="Pfam" id="PF07408">
    <property type="entry name" value="DUF1507"/>
    <property type="match status" value="1"/>
</dbReference>
<protein>
    <submittedName>
        <fullName evidence="1">YlaN family protein</fullName>
    </submittedName>
</protein>
<dbReference type="OrthoDB" id="2135235at2"/>
<dbReference type="RefSeq" id="WP_010494601.1">
    <property type="nucleotide sequence ID" value="NZ_JAQDEX010000001.1"/>
</dbReference>
<reference evidence="5" key="2">
    <citation type="submission" date="2016-11" db="EMBL/GenBank/DDBJ databases">
        <authorList>
            <person name="Papadimitriou K."/>
        </authorList>
    </citation>
    <scope>NUCLEOTIDE SEQUENCE [LARGE SCALE GENOMIC DNA]</scope>
    <source>
        <strain evidence="5">ACA-DC 1533</strain>
    </source>
</reference>